<dbReference type="RefSeq" id="WP_138650157.1">
    <property type="nucleotide sequence ID" value="NZ_VCKW01000384.1"/>
</dbReference>
<accession>A0A5C4IZG8</accession>
<proteinExistence type="predicted"/>
<keyword evidence="1" id="KW-0808">Transferase</keyword>
<sequence length="220" mass="21519">MNAADFASWIRHAADLISADADRLTRLDAAIGDGDHGHNLDRGFRAAVEALSGGTLPDDAPPGKVLIAAGRAIVSKTGGASGPLYGTALRRAGKALGDAADVNAAALGAALRAALDGVQDLGKAAEGDKTMIDALAPAVTAYEESLADGSGLADGSALAACVGAAADAASEGAEATVPMQARKGRASYLGPRSVGHMDPGASSTALILRALADVTGPGPG</sequence>
<feature type="non-terminal residue" evidence="4">
    <location>
        <position position="220"/>
    </location>
</feature>
<evidence type="ECO:0000313" key="4">
    <source>
        <dbReference type="EMBL" id="TMQ89708.1"/>
    </source>
</evidence>
<evidence type="ECO:0000256" key="1">
    <source>
        <dbReference type="ARBA" id="ARBA00022679"/>
    </source>
</evidence>
<dbReference type="InterPro" id="IPR050861">
    <property type="entry name" value="Dihydroxyacetone_Kinase"/>
</dbReference>
<dbReference type="Gene3D" id="1.25.40.340">
    <property type="match status" value="1"/>
</dbReference>
<dbReference type="GO" id="GO:0005829">
    <property type="term" value="C:cytosol"/>
    <property type="evidence" value="ECO:0007669"/>
    <property type="project" value="TreeGrafter"/>
</dbReference>
<dbReference type="FunFam" id="1.25.40.340:FF:000002">
    <property type="entry name" value="Dihydroxyacetone kinase, L subunit"/>
    <property type="match status" value="1"/>
</dbReference>
<dbReference type="PANTHER" id="PTHR28629:SF4">
    <property type="entry name" value="TRIOKINASE_FMN CYCLASE"/>
    <property type="match status" value="1"/>
</dbReference>
<dbReference type="SUPFAM" id="SSF101473">
    <property type="entry name" value="DhaL-like"/>
    <property type="match status" value="1"/>
</dbReference>
<dbReference type="GO" id="GO:0004371">
    <property type="term" value="F:glycerone kinase activity"/>
    <property type="evidence" value="ECO:0007669"/>
    <property type="project" value="InterPro"/>
</dbReference>
<comment type="caution">
    <text evidence="4">The sequence shown here is derived from an EMBL/GenBank/DDBJ whole genome shotgun (WGS) entry which is preliminary data.</text>
</comment>
<dbReference type="NCBIfam" id="TIGR02365">
    <property type="entry name" value="dha_L_ycgS"/>
    <property type="match status" value="1"/>
</dbReference>
<dbReference type="InterPro" id="IPR004007">
    <property type="entry name" value="DhaL_dom"/>
</dbReference>
<reference evidence="4 5" key="1">
    <citation type="submission" date="2019-05" db="EMBL/GenBank/DDBJ databases">
        <title>Draft genome sequence of Actinomadura sp. 14C53.</title>
        <authorList>
            <person name="Saricaoglu S."/>
            <person name="Isik K."/>
        </authorList>
    </citation>
    <scope>NUCLEOTIDE SEQUENCE [LARGE SCALE GENOMIC DNA]</scope>
    <source>
        <strain evidence="4 5">14C53</strain>
    </source>
</reference>
<evidence type="ECO:0000256" key="2">
    <source>
        <dbReference type="ARBA" id="ARBA00022777"/>
    </source>
</evidence>
<dbReference type="AlphaFoldDB" id="A0A5C4IZG8"/>
<dbReference type="GO" id="GO:0019563">
    <property type="term" value="P:glycerol catabolic process"/>
    <property type="evidence" value="ECO:0007669"/>
    <property type="project" value="TreeGrafter"/>
</dbReference>
<dbReference type="SMART" id="SM01120">
    <property type="entry name" value="Dak2"/>
    <property type="match status" value="1"/>
</dbReference>
<keyword evidence="2 4" id="KW-0418">Kinase</keyword>
<dbReference type="Pfam" id="PF02734">
    <property type="entry name" value="Dak2"/>
    <property type="match status" value="1"/>
</dbReference>
<protein>
    <submittedName>
        <fullName evidence="4">Dihydroxyacetone kinase subunit L</fullName>
    </submittedName>
</protein>
<evidence type="ECO:0000313" key="5">
    <source>
        <dbReference type="Proteomes" id="UP000309174"/>
    </source>
</evidence>
<keyword evidence="5" id="KW-1185">Reference proteome</keyword>
<dbReference type="Proteomes" id="UP000309174">
    <property type="component" value="Unassembled WGS sequence"/>
</dbReference>
<dbReference type="PROSITE" id="PS51480">
    <property type="entry name" value="DHAL"/>
    <property type="match status" value="1"/>
</dbReference>
<dbReference type="OrthoDB" id="9800291at2"/>
<evidence type="ECO:0000259" key="3">
    <source>
        <dbReference type="PROSITE" id="PS51480"/>
    </source>
</evidence>
<dbReference type="PANTHER" id="PTHR28629">
    <property type="entry name" value="TRIOKINASE/FMN CYCLASE"/>
    <property type="match status" value="1"/>
</dbReference>
<dbReference type="InterPro" id="IPR036117">
    <property type="entry name" value="DhaL_dom_sf"/>
</dbReference>
<feature type="domain" description="DhaL" evidence="3">
    <location>
        <begin position="4"/>
        <end position="213"/>
    </location>
</feature>
<organism evidence="4 5">
    <name type="scientific">Actinomadura soli</name>
    <dbReference type="NCBI Taxonomy" id="2508997"/>
    <lineage>
        <taxon>Bacteria</taxon>
        <taxon>Bacillati</taxon>
        <taxon>Actinomycetota</taxon>
        <taxon>Actinomycetes</taxon>
        <taxon>Streptosporangiales</taxon>
        <taxon>Thermomonosporaceae</taxon>
        <taxon>Actinomadura</taxon>
    </lineage>
</organism>
<gene>
    <name evidence="4" type="primary">dhaL</name>
    <name evidence="4" type="ORF">ETD83_38720</name>
</gene>
<dbReference type="EMBL" id="VCKW01000384">
    <property type="protein sequence ID" value="TMQ89708.1"/>
    <property type="molecule type" value="Genomic_DNA"/>
</dbReference>
<name>A0A5C4IZG8_9ACTN</name>
<dbReference type="InterPro" id="IPR012737">
    <property type="entry name" value="DhaK_L_YcgS"/>
</dbReference>